<name>A0A1F7U1I1_9BACT</name>
<accession>A0A1F7U1I1</accession>
<dbReference type="STRING" id="1802389.A3C17_00340"/>
<feature type="transmembrane region" description="Helical" evidence="1">
    <location>
        <begin position="119"/>
        <end position="140"/>
    </location>
</feature>
<feature type="transmembrane region" description="Helical" evidence="1">
    <location>
        <begin position="85"/>
        <end position="107"/>
    </location>
</feature>
<feature type="transmembrane region" description="Helical" evidence="1">
    <location>
        <begin position="146"/>
        <end position="164"/>
    </location>
</feature>
<keyword evidence="1" id="KW-0472">Membrane</keyword>
<dbReference type="EMBL" id="MGDX01000008">
    <property type="protein sequence ID" value="OGL71688.1"/>
    <property type="molecule type" value="Genomic_DNA"/>
</dbReference>
<evidence type="ECO:0000313" key="2">
    <source>
        <dbReference type="EMBL" id="OGL71688.1"/>
    </source>
</evidence>
<dbReference type="PANTHER" id="PTHR37422">
    <property type="entry name" value="TEICHURONIC ACID BIOSYNTHESIS PROTEIN TUAE"/>
    <property type="match status" value="1"/>
</dbReference>
<feature type="transmembrane region" description="Helical" evidence="1">
    <location>
        <begin position="238"/>
        <end position="254"/>
    </location>
</feature>
<keyword evidence="1" id="KW-1133">Transmembrane helix</keyword>
<keyword evidence="1" id="KW-0812">Transmembrane</keyword>
<protein>
    <submittedName>
        <fullName evidence="2">Uncharacterized protein</fullName>
    </submittedName>
</protein>
<feature type="transmembrane region" description="Helical" evidence="1">
    <location>
        <begin position="359"/>
        <end position="379"/>
    </location>
</feature>
<feature type="transmembrane region" description="Helical" evidence="1">
    <location>
        <begin position="430"/>
        <end position="450"/>
    </location>
</feature>
<gene>
    <name evidence="2" type="ORF">A3C17_00340</name>
</gene>
<organism evidence="2 3">
    <name type="scientific">Candidatus Uhrbacteria bacterium RIFCSPHIGHO2_02_FULL_53_13</name>
    <dbReference type="NCBI Taxonomy" id="1802389"/>
    <lineage>
        <taxon>Bacteria</taxon>
        <taxon>Candidatus Uhriibacteriota</taxon>
    </lineage>
</organism>
<reference evidence="2 3" key="1">
    <citation type="journal article" date="2016" name="Nat. Commun.">
        <title>Thousands of microbial genomes shed light on interconnected biogeochemical processes in an aquifer system.</title>
        <authorList>
            <person name="Anantharaman K."/>
            <person name="Brown C.T."/>
            <person name="Hug L.A."/>
            <person name="Sharon I."/>
            <person name="Castelle C.J."/>
            <person name="Probst A.J."/>
            <person name="Thomas B.C."/>
            <person name="Singh A."/>
            <person name="Wilkins M.J."/>
            <person name="Karaoz U."/>
            <person name="Brodie E.L."/>
            <person name="Williams K.H."/>
            <person name="Hubbard S.S."/>
            <person name="Banfield J.F."/>
        </authorList>
    </citation>
    <scope>NUCLEOTIDE SEQUENCE [LARGE SCALE GENOMIC DNA]</scope>
</reference>
<feature type="transmembrane region" description="Helical" evidence="1">
    <location>
        <begin position="171"/>
        <end position="192"/>
    </location>
</feature>
<dbReference type="Proteomes" id="UP000177097">
    <property type="component" value="Unassembled WGS sequence"/>
</dbReference>
<feature type="transmembrane region" description="Helical" evidence="1">
    <location>
        <begin position="462"/>
        <end position="481"/>
    </location>
</feature>
<proteinExistence type="predicted"/>
<feature type="transmembrane region" description="Helical" evidence="1">
    <location>
        <begin position="20"/>
        <end position="52"/>
    </location>
</feature>
<dbReference type="PANTHER" id="PTHR37422:SF13">
    <property type="entry name" value="LIPOPOLYSACCHARIDE BIOSYNTHESIS PROTEIN PA4999-RELATED"/>
    <property type="match status" value="1"/>
</dbReference>
<feature type="transmembrane region" description="Helical" evidence="1">
    <location>
        <begin position="487"/>
        <end position="503"/>
    </location>
</feature>
<feature type="transmembrane region" description="Helical" evidence="1">
    <location>
        <begin position="266"/>
        <end position="298"/>
    </location>
</feature>
<evidence type="ECO:0000256" key="1">
    <source>
        <dbReference type="SAM" id="Phobius"/>
    </source>
</evidence>
<dbReference type="InterPro" id="IPR051533">
    <property type="entry name" value="WaaL-like"/>
</dbReference>
<dbReference type="AlphaFoldDB" id="A0A1F7U1I1"/>
<evidence type="ECO:0000313" key="3">
    <source>
        <dbReference type="Proteomes" id="UP000177097"/>
    </source>
</evidence>
<comment type="caution">
    <text evidence="2">The sequence shown here is derived from an EMBL/GenBank/DDBJ whole genome shotgun (WGS) entry which is preliminary data.</text>
</comment>
<feature type="transmembrane region" description="Helical" evidence="1">
    <location>
        <begin position="304"/>
        <end position="324"/>
    </location>
</feature>
<sequence length="514" mass="57523">MPFLPHDPLSSNQHQRWLFAIVAAGVLLLLAAILTSPWFLVAAAAAMLAVYLTWKEPMWTVLFLLVWWPLEPFILKFIHDDVYVFARYASELLIYVLVAVVIVGLITGRFKRRFSAIDVPFVLFLLMIGVSVVLNTIPVVDAVLGLRQIIRFVLLFFVVFYRYPRRFWVKYVMMALCAMLLLQSLVGIAQALSGGELDAFLLPSERRTFGDIQLTEGTVQFWDPGQRVFGTFGRYDRMGTFLAFVLLLVMAFVYESDKQPEWKWLGWLAALGLPTLLLTYSRSAWFGLILGALAVGWVRKDKRVLYGAVVAGVVFASILGFSGIQKTLSDVPRQTVVERFFEAFSYERFRGEYYGLGRVFWILHTPRTVVLHGAVPFLFGWGPAQYGGGAVAALGNTRVYDAVGLPFGVYGTEGYIDNNWMSLWGETGTLGLLLYAWMYLALLALGVRVARHGKSSLTRAVGAGYVGVAVAVAVNASLATFLEIRTLAPYLWVWAALMLTLGSREKVLITRTRT</sequence>